<dbReference type="SUPFAM" id="SSF48371">
    <property type="entry name" value="ARM repeat"/>
    <property type="match status" value="1"/>
</dbReference>
<dbReference type="STRING" id="1307761.L21SP2_1121"/>
<dbReference type="PATRIC" id="fig|1307761.3.peg.1116"/>
<dbReference type="KEGG" id="slr:L21SP2_1121"/>
<evidence type="ECO:0008006" key="4">
    <source>
        <dbReference type="Google" id="ProtNLM"/>
    </source>
</evidence>
<protein>
    <recommendedName>
        <fullName evidence="4">HEAT repeat domain-containing protein</fullName>
    </recommendedName>
</protein>
<evidence type="ECO:0000256" key="1">
    <source>
        <dbReference type="SAM" id="SignalP"/>
    </source>
</evidence>
<evidence type="ECO:0000313" key="3">
    <source>
        <dbReference type="Proteomes" id="UP000018680"/>
    </source>
</evidence>
<name>V5WG60_9SPIO</name>
<evidence type="ECO:0000313" key="2">
    <source>
        <dbReference type="EMBL" id="AHC14524.1"/>
    </source>
</evidence>
<keyword evidence="1" id="KW-0732">Signal</keyword>
<dbReference type="eggNOG" id="COG1413">
    <property type="taxonomic scope" value="Bacteria"/>
</dbReference>
<proteinExistence type="predicted"/>
<gene>
    <name evidence="2" type="ORF">L21SP2_1121</name>
</gene>
<accession>V5WG60</accession>
<dbReference type="RefSeq" id="WP_024267449.1">
    <property type="nucleotide sequence ID" value="NC_023035.1"/>
</dbReference>
<dbReference type="InterPro" id="IPR011989">
    <property type="entry name" value="ARM-like"/>
</dbReference>
<reference evidence="2 3" key="1">
    <citation type="journal article" date="2015" name="Stand. Genomic Sci.">
        <title>Complete genome sequence and description of Salinispira pacifica gen. nov., sp. nov., a novel spirochaete isolated form a hypersaline microbial mat.</title>
        <authorList>
            <person name="Ben Hania W."/>
            <person name="Joseph M."/>
            <person name="Schumann P."/>
            <person name="Bunk B."/>
            <person name="Fiebig A."/>
            <person name="Sproer C."/>
            <person name="Klenk H.P."/>
            <person name="Fardeau M.L."/>
            <person name="Spring S."/>
        </authorList>
    </citation>
    <scope>NUCLEOTIDE SEQUENCE [LARGE SCALE GENOMIC DNA]</scope>
    <source>
        <strain evidence="2 3">L21-RPul-D2</strain>
    </source>
</reference>
<dbReference type="AlphaFoldDB" id="V5WG60"/>
<dbReference type="HOGENOM" id="CLU_056728_0_0_12"/>
<dbReference type="Proteomes" id="UP000018680">
    <property type="component" value="Chromosome"/>
</dbReference>
<keyword evidence="3" id="KW-1185">Reference proteome</keyword>
<dbReference type="Gene3D" id="1.25.10.10">
    <property type="entry name" value="Leucine-rich Repeat Variant"/>
    <property type="match status" value="1"/>
</dbReference>
<feature type="signal peptide" evidence="1">
    <location>
        <begin position="1"/>
        <end position="23"/>
    </location>
</feature>
<feature type="chain" id="PRO_5004741916" description="HEAT repeat domain-containing protein" evidence="1">
    <location>
        <begin position="24"/>
        <end position="402"/>
    </location>
</feature>
<dbReference type="EMBL" id="CP006939">
    <property type="protein sequence ID" value="AHC14524.1"/>
    <property type="molecule type" value="Genomic_DNA"/>
</dbReference>
<organism evidence="2 3">
    <name type="scientific">Salinispira pacifica</name>
    <dbReference type="NCBI Taxonomy" id="1307761"/>
    <lineage>
        <taxon>Bacteria</taxon>
        <taxon>Pseudomonadati</taxon>
        <taxon>Spirochaetota</taxon>
        <taxon>Spirochaetia</taxon>
        <taxon>Spirochaetales</taxon>
        <taxon>Spirochaetaceae</taxon>
        <taxon>Salinispira</taxon>
    </lineage>
</organism>
<dbReference type="OrthoDB" id="370161at2"/>
<dbReference type="InterPro" id="IPR016024">
    <property type="entry name" value="ARM-type_fold"/>
</dbReference>
<sequence length="402" mass="45002">MKTTARYSILLALIVFTAFAASAQDDNGSNENLPAEVRAFVEAFERVEDVGKLEVIQSTLDAEVSQLETFYSDVLDYVVNNEDSINSNTQLREMALLVFPRIIEGGFTGMNPQLWTLFDSVEETFWRIEVLNVMQEVGQGDRQLAVNLADWMADQNQSKRAGTRPDFQVVREAVETLGALGDPVVYPVLLDTVLNQYSAEISGIALRAISEYENREDLLVETVEDSQPPIKRELFTLYTNRDEFDDIILEVSHRVLSHILEARPNNMEARITLDSIRLDAVRILSESPREEFAPALIAHLDAAIRSYDRGTADKSLLLEAIGALGQTDSTDAAVRLAEYLDLINTYTELDRPFDRQITLAVINNLKTLGKPEAYNPLYMVTVLNYSNGVQDAAREALEAVSQ</sequence>